<evidence type="ECO:0000256" key="2">
    <source>
        <dbReference type="ARBA" id="ARBA00007534"/>
    </source>
</evidence>
<feature type="disulfide bond" evidence="10">
    <location>
        <begin position="21"/>
        <end position="92"/>
    </location>
</feature>
<feature type="disulfide bond" evidence="10">
    <location>
        <begin position="142"/>
        <end position="149"/>
    </location>
</feature>
<dbReference type="GO" id="GO:0016052">
    <property type="term" value="P:carbohydrate catabolic process"/>
    <property type="evidence" value="ECO:0007669"/>
    <property type="project" value="TreeGrafter"/>
</dbReference>
<keyword evidence="6" id="KW-0378">Hydrolase</keyword>
<accession>A0A077RE54</accession>
<evidence type="ECO:0000256" key="7">
    <source>
        <dbReference type="ARBA" id="ARBA00023157"/>
    </source>
</evidence>
<evidence type="ECO:0000256" key="10">
    <source>
        <dbReference type="PIRSR" id="PIRSR611150-2"/>
    </source>
</evidence>
<dbReference type="AlphaFoldDB" id="A0A077RE54"/>
<organism evidence="11">
    <name type="scientific">Melanopsichium pennsylvanicum 4</name>
    <dbReference type="NCBI Taxonomy" id="1398559"/>
    <lineage>
        <taxon>Eukaryota</taxon>
        <taxon>Fungi</taxon>
        <taxon>Dikarya</taxon>
        <taxon>Basidiomycota</taxon>
        <taxon>Ustilaginomycotina</taxon>
        <taxon>Ustilaginomycetes</taxon>
        <taxon>Ustilaginales</taxon>
        <taxon>Ustilaginaceae</taxon>
        <taxon>Melanopsichium</taxon>
    </lineage>
</organism>
<evidence type="ECO:0000313" key="11">
    <source>
        <dbReference type="EMBL" id="CDI56684.1"/>
    </source>
</evidence>
<dbReference type="Pfam" id="PF01083">
    <property type="entry name" value="Cutinase"/>
    <property type="match status" value="1"/>
</dbReference>
<comment type="catalytic activity">
    <reaction evidence="8">
        <text>cutin + H2O = cutin monomers.</text>
        <dbReference type="EC" id="3.1.1.74"/>
    </reaction>
</comment>
<dbReference type="InterPro" id="IPR029058">
    <property type="entry name" value="AB_hydrolase_fold"/>
</dbReference>
<keyword evidence="4" id="KW-0964">Secreted</keyword>
<keyword evidence="7 10" id="KW-1015">Disulfide bond</keyword>
<feature type="active site" evidence="9">
    <location>
        <position position="146"/>
    </location>
</feature>
<evidence type="ECO:0000256" key="6">
    <source>
        <dbReference type="ARBA" id="ARBA00022801"/>
    </source>
</evidence>
<feature type="active site" description="Proton donor/acceptor" evidence="9">
    <location>
        <position position="158"/>
    </location>
</feature>
<dbReference type="InterPro" id="IPR000675">
    <property type="entry name" value="Cutinase/axe"/>
</dbReference>
<dbReference type="SMART" id="SM01110">
    <property type="entry name" value="Cutinase"/>
    <property type="match status" value="1"/>
</dbReference>
<dbReference type="EC" id="3.1.1.74" evidence="3"/>
<proteinExistence type="inferred from homology"/>
<dbReference type="GO" id="GO:0050525">
    <property type="term" value="F:cutinase activity"/>
    <property type="evidence" value="ECO:0007669"/>
    <property type="project" value="UniProtKB-EC"/>
</dbReference>
<dbReference type="PANTHER" id="PTHR48250">
    <property type="entry name" value="CUTINASE 2-RELATED"/>
    <property type="match status" value="1"/>
</dbReference>
<feature type="active site" description="Nucleophile" evidence="9">
    <location>
        <position position="103"/>
    </location>
</feature>
<evidence type="ECO:0000256" key="9">
    <source>
        <dbReference type="PIRSR" id="PIRSR611150-1"/>
    </source>
</evidence>
<evidence type="ECO:0000256" key="5">
    <source>
        <dbReference type="ARBA" id="ARBA00022729"/>
    </source>
</evidence>
<dbReference type="GO" id="GO:0005576">
    <property type="term" value="C:extracellular region"/>
    <property type="evidence" value="ECO:0007669"/>
    <property type="project" value="UniProtKB-SubCell"/>
</dbReference>
<dbReference type="Gene3D" id="3.40.50.1820">
    <property type="entry name" value="alpha/beta hydrolase"/>
    <property type="match status" value="1"/>
</dbReference>
<evidence type="ECO:0000256" key="1">
    <source>
        <dbReference type="ARBA" id="ARBA00004613"/>
    </source>
</evidence>
<protein>
    <recommendedName>
        <fullName evidence="3">cutinase</fullName>
        <ecNumber evidence="3">3.1.1.74</ecNumber>
    </recommendedName>
</protein>
<dbReference type="SUPFAM" id="SSF53474">
    <property type="entry name" value="alpha/beta-Hydrolases"/>
    <property type="match status" value="1"/>
</dbReference>
<evidence type="ECO:0000256" key="3">
    <source>
        <dbReference type="ARBA" id="ARBA00013095"/>
    </source>
</evidence>
<comment type="subcellular location">
    <subcellularLocation>
        <location evidence="1">Secreted</location>
    </subcellularLocation>
</comment>
<keyword evidence="5" id="KW-0732">Signal</keyword>
<evidence type="ECO:0000256" key="8">
    <source>
        <dbReference type="ARBA" id="ARBA00034045"/>
    </source>
</evidence>
<reference evidence="11" key="1">
    <citation type="journal article" date="2014" name="Genome Biol. Evol.">
        <title>Gene Loss Rather Than Gene Gain Is Associated with a Host Jump from Monocots to Dicots in the Smut Fungus Melanopsichium pennsylvanicum.</title>
        <authorList>
            <person name="Sharma R."/>
            <person name="Mishra B."/>
            <person name="Runge F."/>
            <person name="Thines M."/>
        </authorList>
    </citation>
    <scope>NUCLEOTIDE SEQUENCE</scope>
    <source>
        <strain evidence="11">4</strain>
    </source>
</reference>
<dbReference type="InterPro" id="IPR011150">
    <property type="entry name" value="Cutinase_monf"/>
</dbReference>
<comment type="similarity">
    <text evidence="2">Belongs to the cutinase family.</text>
</comment>
<name>A0A077RE54_9BASI</name>
<sequence length="238" mass="23347">MMGMGMGGDSSGGDGGAAGGCPPLYLVFARGTFEVQGTLGIVGRPLCNGLKQQVAGTECYDVVYTSDAEYMISPEQGGQVATQFISGVASRCANTKFVLGGYSKGGMVVHSIRGQRVVGAVTFGDPLKAQTPPATSNYKTFCHLGDPVCLNGMNVMAHLTYGTEDIGTAVQFLVQAYRSSGGGAGGAAKGAGSGGGAADGVSGGGGLMSMLDGGSLGGGSGGGLGGNGLMSMFGGRGI</sequence>
<dbReference type="PANTHER" id="PTHR48250:SF3">
    <property type="entry name" value="CUTINASE 1-RELATED"/>
    <property type="match status" value="1"/>
</dbReference>
<dbReference type="EMBL" id="HG529697">
    <property type="protein sequence ID" value="CDI56684.1"/>
    <property type="molecule type" value="Genomic_DNA"/>
</dbReference>
<evidence type="ECO:0000256" key="4">
    <source>
        <dbReference type="ARBA" id="ARBA00022525"/>
    </source>
</evidence>